<evidence type="ECO:0000259" key="2">
    <source>
        <dbReference type="PROSITE" id="PS50977"/>
    </source>
</evidence>
<sequence>MDTREDFQRTELKERIIITALGAFKKNGIKSITMDDVASLLKISKRTLYEIFEDKETLLKECAMYHQCISKKMIENIVANSTDVLEIILQCYQKSVEMLRDTDRRFVDEIKKYPGVHEIMVNCRKQDNDVVTDFLKKGVIQGLFRDDINYEIVQLLLRKQLEILKNTEICNQYSFLKIYESIILIHLRGISTQKGADELEKFVSEYRKTRTTQNNIEITKNGA</sequence>
<dbReference type="EMBL" id="SNRY01004323">
    <property type="protein sequence ID" value="KAA6318030.1"/>
    <property type="molecule type" value="Genomic_DNA"/>
</dbReference>
<dbReference type="InterPro" id="IPR050624">
    <property type="entry name" value="HTH-type_Tx_Regulator"/>
</dbReference>
<feature type="domain" description="HTH tetR-type" evidence="2">
    <location>
        <begin position="10"/>
        <end position="70"/>
    </location>
</feature>
<dbReference type="Gene3D" id="1.10.357.10">
    <property type="entry name" value="Tetracycline Repressor, domain 2"/>
    <property type="match status" value="1"/>
</dbReference>
<keyword evidence="1" id="KW-0238">DNA-binding</keyword>
<dbReference type="SUPFAM" id="SSF46689">
    <property type="entry name" value="Homeodomain-like"/>
    <property type="match status" value="1"/>
</dbReference>
<dbReference type="PANTHER" id="PTHR43479">
    <property type="entry name" value="ACREF/ENVCD OPERON REPRESSOR-RELATED"/>
    <property type="match status" value="1"/>
</dbReference>
<dbReference type="GO" id="GO:0003677">
    <property type="term" value="F:DNA binding"/>
    <property type="evidence" value="ECO:0007669"/>
    <property type="project" value="UniProtKB-KW"/>
</dbReference>
<reference evidence="3" key="1">
    <citation type="submission" date="2019-03" db="EMBL/GenBank/DDBJ databases">
        <title>Single cell metagenomics reveals metabolic interactions within the superorganism composed of flagellate Streblomastix strix and complex community of Bacteroidetes bacteria on its surface.</title>
        <authorList>
            <person name="Treitli S.C."/>
            <person name="Kolisko M."/>
            <person name="Husnik F."/>
            <person name="Keeling P."/>
            <person name="Hampl V."/>
        </authorList>
    </citation>
    <scope>NUCLEOTIDE SEQUENCE</scope>
    <source>
        <strain evidence="3">STM</strain>
    </source>
</reference>
<comment type="caution">
    <text evidence="3">The sequence shown here is derived from an EMBL/GenBank/DDBJ whole genome shotgun (WGS) entry which is preliminary data.</text>
</comment>
<evidence type="ECO:0000313" key="3">
    <source>
        <dbReference type="EMBL" id="KAA6318030.1"/>
    </source>
</evidence>
<evidence type="ECO:0000256" key="1">
    <source>
        <dbReference type="ARBA" id="ARBA00023125"/>
    </source>
</evidence>
<dbReference type="InterPro" id="IPR001647">
    <property type="entry name" value="HTH_TetR"/>
</dbReference>
<accession>A0A5J4QAF3</accession>
<organism evidence="3">
    <name type="scientific">termite gut metagenome</name>
    <dbReference type="NCBI Taxonomy" id="433724"/>
    <lineage>
        <taxon>unclassified sequences</taxon>
        <taxon>metagenomes</taxon>
        <taxon>organismal metagenomes</taxon>
    </lineage>
</organism>
<gene>
    <name evidence="3" type="ORF">EZS27_031908</name>
</gene>
<dbReference type="AlphaFoldDB" id="A0A5J4QAF3"/>
<dbReference type="PROSITE" id="PS50977">
    <property type="entry name" value="HTH_TETR_2"/>
    <property type="match status" value="1"/>
</dbReference>
<dbReference type="InterPro" id="IPR009057">
    <property type="entry name" value="Homeodomain-like_sf"/>
</dbReference>
<name>A0A5J4QAF3_9ZZZZ</name>
<dbReference type="Pfam" id="PF00440">
    <property type="entry name" value="TetR_N"/>
    <property type="match status" value="1"/>
</dbReference>
<proteinExistence type="predicted"/>
<dbReference type="PANTHER" id="PTHR43479:SF11">
    <property type="entry name" value="ACREF_ENVCD OPERON REPRESSOR-RELATED"/>
    <property type="match status" value="1"/>
</dbReference>
<protein>
    <submittedName>
        <fullName evidence="3">HTH-type transcriptional repressor KstR2</fullName>
    </submittedName>
</protein>